<sequence>MLQSKILVGRNYLQSSCLKQRKKLCKDIVKRIPQANHYSTLSDPDFLHESIVPTEHFQKSLPRLPIPPLEKTCERYLAAQEVILTPEELQNTAVITNYFKNHDGQELNNILIAEDKKNKHTSYVTEAWFDMYLKARESVVLNYNPFIVFHNDPKPEYQNQLLRATNMLVSSMKYLKTYRSKVLEPEVFHLNPGKSDNLKFRNFVRRLPELISWYGAYWYKAFPLDMSQYFRLFNSTRIPKHGKDELFTDESAKHILVMRNGNYYIFDVFDRDGMVLAPDVMMAHLDYILKDSRPAPEYPVGVLTSENRDTWATIRQQLLNSGNENTLQLIDSAAFVLTLDDCAPTDPNDITKNFLHGDGKNRWFDKSFSLIFDKEGVACVNFEHSWGDGVAVVRYINEIYKDSTENPKVHPDTKPATVDSSQIVQCLDFTLDNNVKEAIKTAKINFDKHVGALDQHHLEYFKITKKTAKEFRMSPDALMQLAIQMAYYKQYGKFVATYESCSTAAFKHGRTETMRPATMYTKQAVEMICKQNITASQLELGKALMNCSDLHNKLTKDAAMGNGFDRHLFALRNLAEKNGTKTEMFSDPNYAKINHIILSTSTVGSPAINIGGFAPVVRDGYGVGYSIEDNRIGYNVTSYPPDTNVQDFIECLSESLDDIYEIFHGRIPRQS</sequence>
<dbReference type="PANTHER" id="PTHR22589">
    <property type="entry name" value="CARNITINE O-ACYLTRANSFERASE"/>
    <property type="match status" value="1"/>
</dbReference>
<evidence type="ECO:0000256" key="4">
    <source>
        <dbReference type="PIRSR" id="PIRSR600542-1"/>
    </source>
</evidence>
<dbReference type="GO" id="GO:0006635">
    <property type="term" value="P:fatty acid beta-oxidation"/>
    <property type="evidence" value="ECO:0007669"/>
    <property type="project" value="TreeGrafter"/>
</dbReference>
<dbReference type="AlphaFoldDB" id="A0A8B6EIF1"/>
<dbReference type="InterPro" id="IPR000542">
    <property type="entry name" value="Carn_acyl_trans"/>
</dbReference>
<keyword evidence="3 6" id="KW-0012">Acyltransferase</keyword>
<dbReference type="OrthoDB" id="240216at2759"/>
<dbReference type="InterPro" id="IPR023213">
    <property type="entry name" value="CAT-like_dom_sf"/>
</dbReference>
<gene>
    <name evidence="6" type="ORF">MGAL_10B052332</name>
</gene>
<dbReference type="Proteomes" id="UP000596742">
    <property type="component" value="Unassembled WGS sequence"/>
</dbReference>
<dbReference type="EMBL" id="UYJE01005180">
    <property type="protein sequence ID" value="VDI34663.1"/>
    <property type="molecule type" value="Genomic_DNA"/>
</dbReference>
<dbReference type="InterPro" id="IPR039551">
    <property type="entry name" value="Cho/carn_acyl_trans"/>
</dbReference>
<organism evidence="6 7">
    <name type="scientific">Mytilus galloprovincialis</name>
    <name type="common">Mediterranean mussel</name>
    <dbReference type="NCBI Taxonomy" id="29158"/>
    <lineage>
        <taxon>Eukaryota</taxon>
        <taxon>Metazoa</taxon>
        <taxon>Spiralia</taxon>
        <taxon>Lophotrochozoa</taxon>
        <taxon>Mollusca</taxon>
        <taxon>Bivalvia</taxon>
        <taxon>Autobranchia</taxon>
        <taxon>Pteriomorphia</taxon>
        <taxon>Mytilida</taxon>
        <taxon>Mytiloidea</taxon>
        <taxon>Mytilidae</taxon>
        <taxon>Mytilinae</taxon>
        <taxon>Mytilus</taxon>
    </lineage>
</organism>
<evidence type="ECO:0000259" key="5">
    <source>
        <dbReference type="Pfam" id="PF00755"/>
    </source>
</evidence>
<dbReference type="PANTHER" id="PTHR22589:SF16">
    <property type="entry name" value="CARNITINE O-PALMITOYLTRANSFERASE 2, MITOCHONDRIAL"/>
    <property type="match status" value="1"/>
</dbReference>
<accession>A0A8B6EIF1</accession>
<keyword evidence="7" id="KW-1185">Reference proteome</keyword>
<feature type="domain" description="Choline/carnitine acyltransferase" evidence="5">
    <location>
        <begin position="64"/>
        <end position="654"/>
    </location>
</feature>
<dbReference type="GO" id="GO:0005739">
    <property type="term" value="C:mitochondrion"/>
    <property type="evidence" value="ECO:0007669"/>
    <property type="project" value="TreeGrafter"/>
</dbReference>
<feature type="active site" description="Proton acceptor" evidence="4">
    <location>
        <position position="384"/>
    </location>
</feature>
<dbReference type="SUPFAM" id="SSF52777">
    <property type="entry name" value="CoA-dependent acyltransferases"/>
    <property type="match status" value="2"/>
</dbReference>
<dbReference type="Gene3D" id="3.30.559.70">
    <property type="entry name" value="Choline/Carnitine o-acyltransferase, domain 2"/>
    <property type="match status" value="1"/>
</dbReference>
<reference evidence="6" key="1">
    <citation type="submission" date="2018-11" db="EMBL/GenBank/DDBJ databases">
        <authorList>
            <person name="Alioto T."/>
            <person name="Alioto T."/>
        </authorList>
    </citation>
    <scope>NUCLEOTIDE SEQUENCE</scope>
</reference>
<comment type="caution">
    <text evidence="6">The sequence shown here is derived from an EMBL/GenBank/DDBJ whole genome shotgun (WGS) entry which is preliminary data.</text>
</comment>
<dbReference type="InterPro" id="IPR042231">
    <property type="entry name" value="Cho/carn_acyl_trans_2"/>
</dbReference>
<protein>
    <submittedName>
        <fullName evidence="6">Carnitine O-palmitoyltransferase 2</fullName>
        <ecNumber evidence="6">2.3.1.21</ecNumber>
    </submittedName>
</protein>
<evidence type="ECO:0000256" key="3">
    <source>
        <dbReference type="ARBA" id="ARBA00023315"/>
    </source>
</evidence>
<evidence type="ECO:0000313" key="6">
    <source>
        <dbReference type="EMBL" id="VDI34663.1"/>
    </source>
</evidence>
<dbReference type="EC" id="2.3.1.21" evidence="6"/>
<comment type="similarity">
    <text evidence="1">Belongs to the carnitine/choline acetyltransferase family.</text>
</comment>
<proteinExistence type="inferred from homology"/>
<dbReference type="Gene3D" id="3.30.559.10">
    <property type="entry name" value="Chloramphenicol acetyltransferase-like domain"/>
    <property type="match status" value="1"/>
</dbReference>
<evidence type="ECO:0000313" key="7">
    <source>
        <dbReference type="Proteomes" id="UP000596742"/>
    </source>
</evidence>
<evidence type="ECO:0000256" key="1">
    <source>
        <dbReference type="ARBA" id="ARBA00005232"/>
    </source>
</evidence>
<name>A0A8B6EIF1_MYTGA</name>
<evidence type="ECO:0000256" key="2">
    <source>
        <dbReference type="ARBA" id="ARBA00022679"/>
    </source>
</evidence>
<dbReference type="GO" id="GO:0004095">
    <property type="term" value="F:carnitine O-palmitoyltransferase activity"/>
    <property type="evidence" value="ECO:0007669"/>
    <property type="project" value="UniProtKB-EC"/>
</dbReference>
<dbReference type="Pfam" id="PF00755">
    <property type="entry name" value="Carn_acyltransf"/>
    <property type="match status" value="1"/>
</dbReference>
<keyword evidence="2 6" id="KW-0808">Transferase</keyword>